<keyword evidence="1" id="KW-0812">Transmembrane</keyword>
<comment type="caution">
    <text evidence="2">The sequence shown here is derived from an EMBL/GenBank/DDBJ whole genome shotgun (WGS) entry which is preliminary data.</text>
</comment>
<protein>
    <submittedName>
        <fullName evidence="2">Glycosyltransferase family 2 protein</fullName>
    </submittedName>
</protein>
<evidence type="ECO:0000313" key="2">
    <source>
        <dbReference type="EMBL" id="KAF2717826.1"/>
    </source>
</evidence>
<keyword evidence="1" id="KW-1133">Transmembrane helix</keyword>
<reference evidence="2" key="1">
    <citation type="journal article" date="2020" name="Stud. Mycol.">
        <title>101 Dothideomycetes genomes: a test case for predicting lifestyles and emergence of pathogens.</title>
        <authorList>
            <person name="Haridas S."/>
            <person name="Albert R."/>
            <person name="Binder M."/>
            <person name="Bloem J."/>
            <person name="Labutti K."/>
            <person name="Salamov A."/>
            <person name="Andreopoulos B."/>
            <person name="Baker S."/>
            <person name="Barry K."/>
            <person name="Bills G."/>
            <person name="Bluhm B."/>
            <person name="Cannon C."/>
            <person name="Castanera R."/>
            <person name="Culley D."/>
            <person name="Daum C."/>
            <person name="Ezra D."/>
            <person name="Gonzalez J."/>
            <person name="Henrissat B."/>
            <person name="Kuo A."/>
            <person name="Liang C."/>
            <person name="Lipzen A."/>
            <person name="Lutzoni F."/>
            <person name="Magnuson J."/>
            <person name="Mondo S."/>
            <person name="Nolan M."/>
            <person name="Ohm R."/>
            <person name="Pangilinan J."/>
            <person name="Park H.-J."/>
            <person name="Ramirez L."/>
            <person name="Alfaro M."/>
            <person name="Sun H."/>
            <person name="Tritt A."/>
            <person name="Yoshinaga Y."/>
            <person name="Zwiers L.-H."/>
            <person name="Turgeon B."/>
            <person name="Goodwin S."/>
            <person name="Spatafora J."/>
            <person name="Crous P."/>
            <person name="Grigoriev I."/>
        </authorList>
    </citation>
    <scope>NUCLEOTIDE SEQUENCE</scope>
    <source>
        <strain evidence="2">CBS 116435</strain>
    </source>
</reference>
<name>A0A9P4ULZ6_9PEZI</name>
<dbReference type="Proteomes" id="UP000799441">
    <property type="component" value="Unassembled WGS sequence"/>
</dbReference>
<evidence type="ECO:0000313" key="3">
    <source>
        <dbReference type="Proteomes" id="UP000799441"/>
    </source>
</evidence>
<feature type="transmembrane region" description="Helical" evidence="1">
    <location>
        <begin position="443"/>
        <end position="463"/>
    </location>
</feature>
<sequence>MNHAMGSGDMPKSNAASVAVRPLSTDSEGIQQSRQREGGLGRISRHIRDWTPAAFLVSYLVFSISLYVLVDSYATKIFWFLYLTIATLLAGTTTLEAYDGLTPLRDARKATRTLERNEWKFKGSEDDLPHVDLVFDNVTPDGSGGGGHPHIDDGIRAGIAYPAHKIRVTVLGKHQGYHVDVEGDDSFRRIWIPEGLAASVARFRTVLELGESSSPPPVTVLLSGSERLHPHALRSAVDRLVQNQKIQVVQGRSVLASPRHGSMISMLASLQHDLTNALIKPGRASTWGVGVATGYGSVWRTASLRDAIETLAASGGATADATDLAYAAYANGAKGLHDLSVITYSPSPRTIRQYFSYQVRDTVRLVNAAASWSKLAFTRAAKDQPQAARSIKARMGLLYALPVQLVAAHTVLQLLSWSLALLFTRTPNTASDLADALYWSSPVSEWFVILGAVCLVSTVGLAYKARSEFVDAWTLPIAITTYPITLAVWAAFAVYGQVEAISR</sequence>
<dbReference type="AlphaFoldDB" id="A0A9P4ULZ6"/>
<feature type="transmembrane region" description="Helical" evidence="1">
    <location>
        <begin position="50"/>
        <end position="70"/>
    </location>
</feature>
<keyword evidence="3" id="KW-1185">Reference proteome</keyword>
<gene>
    <name evidence="2" type="ORF">K431DRAFT_288168</name>
</gene>
<feature type="transmembrane region" description="Helical" evidence="1">
    <location>
        <begin position="76"/>
        <end position="98"/>
    </location>
</feature>
<feature type="transmembrane region" description="Helical" evidence="1">
    <location>
        <begin position="397"/>
        <end position="423"/>
    </location>
</feature>
<dbReference type="EMBL" id="MU003835">
    <property type="protein sequence ID" value="KAF2717826.1"/>
    <property type="molecule type" value="Genomic_DNA"/>
</dbReference>
<proteinExistence type="predicted"/>
<dbReference type="OrthoDB" id="72851at2759"/>
<keyword evidence="1" id="KW-0472">Membrane</keyword>
<feature type="transmembrane region" description="Helical" evidence="1">
    <location>
        <begin position="475"/>
        <end position="495"/>
    </location>
</feature>
<accession>A0A9P4ULZ6</accession>
<evidence type="ECO:0000256" key="1">
    <source>
        <dbReference type="SAM" id="Phobius"/>
    </source>
</evidence>
<organism evidence="2 3">
    <name type="scientific">Polychaeton citri CBS 116435</name>
    <dbReference type="NCBI Taxonomy" id="1314669"/>
    <lineage>
        <taxon>Eukaryota</taxon>
        <taxon>Fungi</taxon>
        <taxon>Dikarya</taxon>
        <taxon>Ascomycota</taxon>
        <taxon>Pezizomycotina</taxon>
        <taxon>Dothideomycetes</taxon>
        <taxon>Dothideomycetidae</taxon>
        <taxon>Capnodiales</taxon>
        <taxon>Capnodiaceae</taxon>
        <taxon>Polychaeton</taxon>
    </lineage>
</organism>